<evidence type="ECO:0008006" key="6">
    <source>
        <dbReference type="Google" id="ProtNLM"/>
    </source>
</evidence>
<evidence type="ECO:0000259" key="3">
    <source>
        <dbReference type="Pfam" id="PF13456"/>
    </source>
</evidence>
<keyword evidence="5" id="KW-1185">Reference proteome</keyword>
<evidence type="ECO:0000259" key="2">
    <source>
        <dbReference type="Pfam" id="PF12874"/>
    </source>
</evidence>
<feature type="transmembrane region" description="Helical" evidence="1">
    <location>
        <begin position="6"/>
        <end position="26"/>
    </location>
</feature>
<dbReference type="Pfam" id="PF13456">
    <property type="entry name" value="RVT_3"/>
    <property type="match status" value="1"/>
</dbReference>
<feature type="domain" description="RNase H type-1" evidence="3">
    <location>
        <begin position="269"/>
        <end position="387"/>
    </location>
</feature>
<feature type="transmembrane region" description="Helical" evidence="1">
    <location>
        <begin position="47"/>
        <end position="67"/>
    </location>
</feature>
<sequence>MGWGGFIWVFANLLSVLSRPSFTMVYPLYASVRAIESNSYSRNQQCLTCWVLFALILCLEMVFAEFLKCVPTWPYVKAVAIILLLLPFHGASYFYKHFIRAYVVDKLQMGNILFIPRKQGVVACIPDAADMSNLKNGQKELEKHIICQETLETRADYTGMDHIWPSSAKTVQEWSCALCQVNTSSNKCLEEHLQGKKHKIREQELKAYALETTTRQKYSSMSNKHNNGMILPGRLNRIAKVNLAKWHGFVRSMMWCRWKKPEFGCTKLNTDGSVDRQNAGFGGLFRDYRGEPICAFVSKAHCEDTFLVELWAVWRGLVLASRLGIKVIWVESDSQSVVKTINKKQPYSAKAGSCLKNIWGLLRSFETFRVSHSWRETNRAADYLSKMVLTGSDVVFWPTDFPDSLSNIIKDDAEGRLYSRR</sequence>
<dbReference type="InterPro" id="IPR004345">
    <property type="entry name" value="TB2_DP1_HVA22"/>
</dbReference>
<dbReference type="InterPro" id="IPR036397">
    <property type="entry name" value="RNaseH_sf"/>
</dbReference>
<gene>
    <name evidence="4" type="ORF">JRO89_XS07G0108600</name>
</gene>
<dbReference type="CDD" id="cd06222">
    <property type="entry name" value="RNase_H_like"/>
    <property type="match status" value="1"/>
</dbReference>
<dbReference type="PANTHER" id="PTHR47723:SF19">
    <property type="entry name" value="POLYNUCLEOTIDYL TRANSFERASE, RIBONUCLEASE H-LIKE SUPERFAMILY PROTEIN"/>
    <property type="match status" value="1"/>
</dbReference>
<dbReference type="InterPro" id="IPR013087">
    <property type="entry name" value="Znf_C2H2_type"/>
</dbReference>
<proteinExistence type="predicted"/>
<dbReference type="Gene3D" id="3.30.420.10">
    <property type="entry name" value="Ribonuclease H-like superfamily/Ribonuclease H"/>
    <property type="match status" value="1"/>
</dbReference>
<keyword evidence="1" id="KW-0812">Transmembrane</keyword>
<feature type="domain" description="C2H2-type" evidence="2">
    <location>
        <begin position="174"/>
        <end position="198"/>
    </location>
</feature>
<evidence type="ECO:0000256" key="1">
    <source>
        <dbReference type="SAM" id="Phobius"/>
    </source>
</evidence>
<accession>A0ABQ8HTI4</accession>
<protein>
    <recommendedName>
        <fullName evidence="6">HVA22-like protein</fullName>
    </recommendedName>
</protein>
<feature type="transmembrane region" description="Helical" evidence="1">
    <location>
        <begin position="73"/>
        <end position="95"/>
    </location>
</feature>
<dbReference type="SUPFAM" id="SSF53098">
    <property type="entry name" value="Ribonuclease H-like"/>
    <property type="match status" value="1"/>
</dbReference>
<dbReference type="Gene3D" id="3.30.160.60">
    <property type="entry name" value="Classic Zinc Finger"/>
    <property type="match status" value="1"/>
</dbReference>
<dbReference type="InterPro" id="IPR002156">
    <property type="entry name" value="RNaseH_domain"/>
</dbReference>
<dbReference type="SUPFAM" id="SSF57667">
    <property type="entry name" value="beta-beta-alpha zinc fingers"/>
    <property type="match status" value="1"/>
</dbReference>
<comment type="caution">
    <text evidence="4">The sequence shown here is derived from an EMBL/GenBank/DDBJ whole genome shotgun (WGS) entry which is preliminary data.</text>
</comment>
<name>A0ABQ8HTI4_9ROSI</name>
<organism evidence="4 5">
    <name type="scientific">Xanthoceras sorbifolium</name>
    <dbReference type="NCBI Taxonomy" id="99658"/>
    <lineage>
        <taxon>Eukaryota</taxon>
        <taxon>Viridiplantae</taxon>
        <taxon>Streptophyta</taxon>
        <taxon>Embryophyta</taxon>
        <taxon>Tracheophyta</taxon>
        <taxon>Spermatophyta</taxon>
        <taxon>Magnoliopsida</taxon>
        <taxon>eudicotyledons</taxon>
        <taxon>Gunneridae</taxon>
        <taxon>Pentapetalae</taxon>
        <taxon>rosids</taxon>
        <taxon>malvids</taxon>
        <taxon>Sapindales</taxon>
        <taxon>Sapindaceae</taxon>
        <taxon>Xanthoceroideae</taxon>
        <taxon>Xanthoceras</taxon>
    </lineage>
</organism>
<dbReference type="InterPro" id="IPR044730">
    <property type="entry name" value="RNase_H-like_dom_plant"/>
</dbReference>
<dbReference type="Pfam" id="PF12874">
    <property type="entry name" value="zf-met"/>
    <property type="match status" value="1"/>
</dbReference>
<keyword evidence="1" id="KW-1133">Transmembrane helix</keyword>
<dbReference type="InterPro" id="IPR036236">
    <property type="entry name" value="Znf_C2H2_sf"/>
</dbReference>
<evidence type="ECO:0000313" key="4">
    <source>
        <dbReference type="EMBL" id="KAH7567633.1"/>
    </source>
</evidence>
<dbReference type="InterPro" id="IPR053151">
    <property type="entry name" value="RNase_H-like"/>
</dbReference>
<dbReference type="Pfam" id="PF03134">
    <property type="entry name" value="TB2_DP1_HVA22"/>
    <property type="match status" value="1"/>
</dbReference>
<dbReference type="InterPro" id="IPR012337">
    <property type="entry name" value="RNaseH-like_sf"/>
</dbReference>
<dbReference type="PANTHER" id="PTHR47723">
    <property type="entry name" value="OS05G0353850 PROTEIN"/>
    <property type="match status" value="1"/>
</dbReference>
<dbReference type="EMBL" id="JAFEMO010000007">
    <property type="protein sequence ID" value="KAH7567633.1"/>
    <property type="molecule type" value="Genomic_DNA"/>
</dbReference>
<dbReference type="Proteomes" id="UP000827721">
    <property type="component" value="Unassembled WGS sequence"/>
</dbReference>
<evidence type="ECO:0000313" key="5">
    <source>
        <dbReference type="Proteomes" id="UP000827721"/>
    </source>
</evidence>
<reference evidence="4 5" key="1">
    <citation type="submission" date="2021-02" db="EMBL/GenBank/DDBJ databases">
        <title>Plant Genome Project.</title>
        <authorList>
            <person name="Zhang R.-G."/>
        </authorList>
    </citation>
    <scope>NUCLEOTIDE SEQUENCE [LARGE SCALE GENOMIC DNA]</scope>
    <source>
        <tissue evidence="4">Leaves</tissue>
    </source>
</reference>
<keyword evidence="1" id="KW-0472">Membrane</keyword>